<organism evidence="2 3">
    <name type="scientific">Gangjinia marincola</name>
    <dbReference type="NCBI Taxonomy" id="578463"/>
    <lineage>
        <taxon>Bacteria</taxon>
        <taxon>Pseudomonadati</taxon>
        <taxon>Bacteroidota</taxon>
        <taxon>Flavobacteriia</taxon>
        <taxon>Flavobacteriales</taxon>
        <taxon>Flavobacteriaceae</taxon>
        <taxon>Gangjinia</taxon>
    </lineage>
</organism>
<feature type="signal peptide" evidence="1">
    <location>
        <begin position="1"/>
        <end position="21"/>
    </location>
</feature>
<reference evidence="2 3" key="1">
    <citation type="journal article" date="2019" name="Int. J. Syst. Evol. Microbiol.">
        <title>The Global Catalogue of Microorganisms (GCM) 10K type strain sequencing project: providing services to taxonomists for standard genome sequencing and annotation.</title>
        <authorList>
            <consortium name="The Broad Institute Genomics Platform"/>
            <consortium name="The Broad Institute Genome Sequencing Center for Infectious Disease"/>
            <person name="Wu L."/>
            <person name="Ma J."/>
        </authorList>
    </citation>
    <scope>NUCLEOTIDE SEQUENCE [LARGE SCALE GENOMIC DNA]</scope>
    <source>
        <strain evidence="2 3">JCM 16082</strain>
    </source>
</reference>
<dbReference type="RefSeq" id="WP_343768141.1">
    <property type="nucleotide sequence ID" value="NZ_BAAAFG010000016.1"/>
</dbReference>
<evidence type="ECO:0000313" key="2">
    <source>
        <dbReference type="EMBL" id="GAA0873308.1"/>
    </source>
</evidence>
<comment type="caution">
    <text evidence="2">The sequence shown here is derived from an EMBL/GenBank/DDBJ whole genome shotgun (WGS) entry which is preliminary data.</text>
</comment>
<evidence type="ECO:0000313" key="3">
    <source>
        <dbReference type="Proteomes" id="UP001500507"/>
    </source>
</evidence>
<sequence length="348" mass="36325">MKKLKLLSLIAMTILAASCNKDDDGDSDGVTDEYTVINNGNGAVSSITDDTDDVALNVAQAVPAVSDQTYPGNTPIIMFMDDKLLLSSIEDNFKVTENGKTIGGTIFVNEASTGFAVLTYVPAKTFSPDTTIEIVLEEGLQDDGGNTFAEEFTLQYTAGAAAVANFADGNGGFEDGLNGVTFLGDGNIMSGEQGCITAPEGDNFAAITSGDKLISDGTAIGNVSSIMLLGPIDESINSISYQFNFISSEFNDYVNTGYDDTAIITIYGPNGAYSEVIASVNGFGVDNSDCSSFPNMPDGGDGYAGAVGWFTNNESFASVGSPAYIVFTVTDVSDTILSSVLCVDNIDY</sequence>
<dbReference type="Gene3D" id="2.60.40.3710">
    <property type="match status" value="1"/>
</dbReference>
<accession>A0ABN1MJB1</accession>
<gene>
    <name evidence="2" type="ORF">GCM10009117_24550</name>
</gene>
<evidence type="ECO:0000256" key="1">
    <source>
        <dbReference type="SAM" id="SignalP"/>
    </source>
</evidence>
<dbReference type="Proteomes" id="UP001500507">
    <property type="component" value="Unassembled WGS sequence"/>
</dbReference>
<dbReference type="EMBL" id="BAAAFG010000016">
    <property type="protein sequence ID" value="GAA0873308.1"/>
    <property type="molecule type" value="Genomic_DNA"/>
</dbReference>
<keyword evidence="1" id="KW-0732">Signal</keyword>
<keyword evidence="3" id="KW-1185">Reference proteome</keyword>
<dbReference type="PROSITE" id="PS51257">
    <property type="entry name" value="PROKAR_LIPOPROTEIN"/>
    <property type="match status" value="1"/>
</dbReference>
<evidence type="ECO:0008006" key="4">
    <source>
        <dbReference type="Google" id="ProtNLM"/>
    </source>
</evidence>
<feature type="chain" id="PRO_5045824938" description="SbsA Ig-like domain-containing protein" evidence="1">
    <location>
        <begin position="22"/>
        <end position="348"/>
    </location>
</feature>
<name>A0ABN1MJB1_9FLAO</name>
<protein>
    <recommendedName>
        <fullName evidence="4">SbsA Ig-like domain-containing protein</fullName>
    </recommendedName>
</protein>
<proteinExistence type="predicted"/>